<feature type="domain" description="Protein kinase" evidence="2">
    <location>
        <begin position="460"/>
        <end position="722"/>
    </location>
</feature>
<evidence type="ECO:0000256" key="1">
    <source>
        <dbReference type="SAM" id="MobiDB-lite"/>
    </source>
</evidence>
<dbReference type="Proteomes" id="UP001213000">
    <property type="component" value="Unassembled WGS sequence"/>
</dbReference>
<dbReference type="Pfam" id="PF00069">
    <property type="entry name" value="Pkinase"/>
    <property type="match status" value="1"/>
</dbReference>
<dbReference type="PROSITE" id="PS00108">
    <property type="entry name" value="PROTEIN_KINASE_ST"/>
    <property type="match status" value="1"/>
</dbReference>
<protein>
    <recommendedName>
        <fullName evidence="2">Protein kinase domain-containing protein</fullName>
    </recommendedName>
</protein>
<sequence>MAREPESKHEPDPRTSIQGLTPHTVCPFPRVRFHVVKPELLNVYYLASNVATHGNDYGTSDVSYPGYDGTFGSSMEGAGSGQFAFMDELFSATSDYNEEIPRLDRSAPNFEEREIKTQRIATEVLERGIGNSDVERDPTNAIEVKHGYTAIDESQNEHNSSSEKYEIPGAPLSPSNLRAATPKAYLDSASCIPPTNLEYGPKQGPSPRFRKFLPTERQRPTRRRQSLASEGKRMAELVKFSQSFKLSTPVPEDLLPIFTKDEGKQRAIKSSSEKNAEADNARIIRASTAFTITRGLNASVTSKTAMKQPAHYAPVVGVAGESKEILVSERPSTESSAAQMSSSQKRAGPLLSPTVLERIPMHVQPIPSFKGIGNSQPSRRDLSCVTRIARSKDMRGKFTIELSEQRRQADAQVIIDYLNAILNEDIIPERDDNIKVLRLLYKLAESAQVYPKRLLMKEIQIERDAFQGGGFADVHQGSYKEHNLCIKVVRVFSRKQQAELLKAYVREIILWSHMIHENILPFYGVYSLDEKSQRICLVSPLMKNGNLRDYLTRYPDTLRLPLVLGIIQGISYLHDWNIVHGDLKAQNVIVSDDGEALITDFGLSYIAMTTVGSTNLSNTGTTNWTAPELIAEIEPSKPTKMSDIWSFGCLCYEMFTGKVPFYQYTNAAQVILALMRGKVPTLPEAQSFNQLDDWVWSMISGCWVMPPESRPSCETVILEILAKVPQKRPASLSSWKKYKLAFWKDMMDHSESLVDFDQAERILLAAVLASFIATALAQTFNGPTPVNPTFGFPTPGNPTFGFPTPINTPFGFPNPGISGGLGPTTNSQPSSVNCYGNGLTPASDCNQFIAQFCGNVANIQTPSGDSVSACFNQQNGNKCNFIALNNISGGQTSGLNVLTCQSVLQAVTGRCQSGGWGQQNANDYTFTVDPNRGRCDSNVDGGS</sequence>
<evidence type="ECO:0000259" key="2">
    <source>
        <dbReference type="PROSITE" id="PS50011"/>
    </source>
</evidence>
<dbReference type="EMBL" id="JANIEX010000299">
    <property type="protein sequence ID" value="KAJ3569234.1"/>
    <property type="molecule type" value="Genomic_DNA"/>
</dbReference>
<name>A0AAD5VTB4_9AGAR</name>
<dbReference type="InterPro" id="IPR008271">
    <property type="entry name" value="Ser/Thr_kinase_AS"/>
</dbReference>
<dbReference type="GO" id="GO:0005524">
    <property type="term" value="F:ATP binding"/>
    <property type="evidence" value="ECO:0007669"/>
    <property type="project" value="InterPro"/>
</dbReference>
<feature type="compositionally biased region" description="Low complexity" evidence="1">
    <location>
        <begin position="335"/>
        <end position="344"/>
    </location>
</feature>
<feature type="region of interest" description="Disordered" evidence="1">
    <location>
        <begin position="327"/>
        <end position="348"/>
    </location>
</feature>
<dbReference type="Pfam" id="PF22803">
    <property type="entry name" value="GBD_Y3"/>
    <property type="match status" value="1"/>
</dbReference>
<dbReference type="InterPro" id="IPR011009">
    <property type="entry name" value="Kinase-like_dom_sf"/>
</dbReference>
<evidence type="ECO:0000313" key="4">
    <source>
        <dbReference type="Proteomes" id="UP001213000"/>
    </source>
</evidence>
<dbReference type="SMART" id="SM00220">
    <property type="entry name" value="S_TKc"/>
    <property type="match status" value="1"/>
</dbReference>
<dbReference type="InterPro" id="IPR001245">
    <property type="entry name" value="Ser-Thr/Tyr_kinase_cat_dom"/>
</dbReference>
<dbReference type="InterPro" id="IPR054443">
    <property type="entry name" value="Y3-like_dom"/>
</dbReference>
<comment type="caution">
    <text evidence="3">The sequence shown here is derived from an EMBL/GenBank/DDBJ whole genome shotgun (WGS) entry which is preliminary data.</text>
</comment>
<dbReference type="AlphaFoldDB" id="A0AAD5VTB4"/>
<dbReference type="PRINTS" id="PR00109">
    <property type="entry name" value="TYRKINASE"/>
</dbReference>
<accession>A0AAD5VTB4</accession>
<reference evidence="3" key="1">
    <citation type="submission" date="2022-07" db="EMBL/GenBank/DDBJ databases">
        <title>Genome Sequence of Leucocoprinus birnbaumii.</title>
        <authorList>
            <person name="Buettner E."/>
        </authorList>
    </citation>
    <scope>NUCLEOTIDE SEQUENCE</scope>
    <source>
        <strain evidence="3">VT141</strain>
    </source>
</reference>
<dbReference type="SUPFAM" id="SSF56112">
    <property type="entry name" value="Protein kinase-like (PK-like)"/>
    <property type="match status" value="1"/>
</dbReference>
<feature type="compositionally biased region" description="Basic and acidic residues" evidence="1">
    <location>
        <begin position="1"/>
        <end position="13"/>
    </location>
</feature>
<dbReference type="GO" id="GO:0004674">
    <property type="term" value="F:protein serine/threonine kinase activity"/>
    <property type="evidence" value="ECO:0007669"/>
    <property type="project" value="TreeGrafter"/>
</dbReference>
<gene>
    <name evidence="3" type="ORF">NP233_g5178</name>
</gene>
<dbReference type="PROSITE" id="PS50011">
    <property type="entry name" value="PROTEIN_KINASE_DOM"/>
    <property type="match status" value="1"/>
</dbReference>
<feature type="region of interest" description="Disordered" evidence="1">
    <location>
        <begin position="1"/>
        <end position="21"/>
    </location>
</feature>
<keyword evidence="4" id="KW-1185">Reference proteome</keyword>
<dbReference type="PANTHER" id="PTHR44329">
    <property type="entry name" value="SERINE/THREONINE-PROTEIN KINASE TNNI3K-RELATED"/>
    <property type="match status" value="1"/>
</dbReference>
<evidence type="ECO:0000313" key="3">
    <source>
        <dbReference type="EMBL" id="KAJ3569234.1"/>
    </source>
</evidence>
<organism evidence="3 4">
    <name type="scientific">Leucocoprinus birnbaumii</name>
    <dbReference type="NCBI Taxonomy" id="56174"/>
    <lineage>
        <taxon>Eukaryota</taxon>
        <taxon>Fungi</taxon>
        <taxon>Dikarya</taxon>
        <taxon>Basidiomycota</taxon>
        <taxon>Agaricomycotina</taxon>
        <taxon>Agaricomycetes</taxon>
        <taxon>Agaricomycetidae</taxon>
        <taxon>Agaricales</taxon>
        <taxon>Agaricineae</taxon>
        <taxon>Agaricaceae</taxon>
        <taxon>Leucocoprinus</taxon>
    </lineage>
</organism>
<dbReference type="Gene3D" id="1.10.510.10">
    <property type="entry name" value="Transferase(Phosphotransferase) domain 1"/>
    <property type="match status" value="1"/>
</dbReference>
<proteinExistence type="predicted"/>
<dbReference type="PANTHER" id="PTHR44329:SF214">
    <property type="entry name" value="PROTEIN KINASE DOMAIN-CONTAINING PROTEIN"/>
    <property type="match status" value="1"/>
</dbReference>
<dbReference type="InterPro" id="IPR051681">
    <property type="entry name" value="Ser/Thr_Kinases-Pseudokinases"/>
</dbReference>
<dbReference type="InterPro" id="IPR000719">
    <property type="entry name" value="Prot_kinase_dom"/>
</dbReference>